<gene>
    <name evidence="1" type="ORF">CCAX7_25680</name>
</gene>
<name>A0A402CVS8_9BACT</name>
<sequence>MQGVLIYQCRLCGGQVLVDVDDIQGAMLLVRVSHEQDTTDIVIPHRCDNGDYGVADLKGGRATE</sequence>
<dbReference type="KEGG" id="ccot:CCAX7_25680"/>
<keyword evidence="2" id="KW-1185">Reference proteome</keyword>
<dbReference type="RefSeq" id="WP_125205971.1">
    <property type="nucleotide sequence ID" value="NZ_AP025739.1"/>
</dbReference>
<proteinExistence type="predicted"/>
<evidence type="ECO:0000313" key="1">
    <source>
        <dbReference type="EMBL" id="BDI30517.1"/>
    </source>
</evidence>
<dbReference type="Proteomes" id="UP000287394">
    <property type="component" value="Chromosome"/>
</dbReference>
<dbReference type="EMBL" id="AP025739">
    <property type="protein sequence ID" value="BDI30517.1"/>
    <property type="molecule type" value="Genomic_DNA"/>
</dbReference>
<dbReference type="AlphaFoldDB" id="A0A402CVS8"/>
<organism evidence="1 2">
    <name type="scientific">Capsulimonas corticalis</name>
    <dbReference type="NCBI Taxonomy" id="2219043"/>
    <lineage>
        <taxon>Bacteria</taxon>
        <taxon>Bacillati</taxon>
        <taxon>Armatimonadota</taxon>
        <taxon>Armatimonadia</taxon>
        <taxon>Capsulimonadales</taxon>
        <taxon>Capsulimonadaceae</taxon>
        <taxon>Capsulimonas</taxon>
    </lineage>
</organism>
<accession>A0A402CVS8</accession>
<evidence type="ECO:0000313" key="2">
    <source>
        <dbReference type="Proteomes" id="UP000287394"/>
    </source>
</evidence>
<reference evidence="1 2" key="1">
    <citation type="journal article" date="2019" name="Int. J. Syst. Evol. Microbiol.">
        <title>Capsulimonas corticalis gen. nov., sp. nov., an aerobic capsulated bacterium, of a novel bacterial order, Capsulimonadales ord. nov., of the class Armatimonadia of the phylum Armatimonadetes.</title>
        <authorList>
            <person name="Li J."/>
            <person name="Kudo C."/>
            <person name="Tonouchi A."/>
        </authorList>
    </citation>
    <scope>NUCLEOTIDE SEQUENCE [LARGE SCALE GENOMIC DNA]</scope>
    <source>
        <strain evidence="1 2">AX-7</strain>
    </source>
</reference>
<protein>
    <submittedName>
        <fullName evidence="1">Uncharacterized protein</fullName>
    </submittedName>
</protein>